<accession>A0A2N9HQC7</accession>
<feature type="compositionally biased region" description="Polar residues" evidence="1">
    <location>
        <begin position="7"/>
        <end position="24"/>
    </location>
</feature>
<sequence>MAKLRSLSPQIGANHGQAQISLTSDRSDLSHLRSEQTMAKLSDRSPSPSRIDLSHHDFPFLDLGLLVVMMNAYVIATGIGKKKKEGSEKKNNSKP</sequence>
<evidence type="ECO:0000256" key="2">
    <source>
        <dbReference type="SAM" id="Phobius"/>
    </source>
</evidence>
<keyword evidence="2" id="KW-0812">Transmembrane</keyword>
<feature type="compositionally biased region" description="Basic and acidic residues" evidence="1">
    <location>
        <begin position="25"/>
        <end position="34"/>
    </location>
</feature>
<gene>
    <name evidence="3" type="ORF">FSB_LOCUS44209</name>
</gene>
<feature type="region of interest" description="Disordered" evidence="1">
    <location>
        <begin position="1"/>
        <end position="50"/>
    </location>
</feature>
<reference evidence="3" key="1">
    <citation type="submission" date="2018-02" db="EMBL/GenBank/DDBJ databases">
        <authorList>
            <person name="Cohen D.B."/>
            <person name="Kent A.D."/>
        </authorList>
    </citation>
    <scope>NUCLEOTIDE SEQUENCE</scope>
</reference>
<evidence type="ECO:0000256" key="1">
    <source>
        <dbReference type="SAM" id="MobiDB-lite"/>
    </source>
</evidence>
<keyword evidence="2" id="KW-1133">Transmembrane helix</keyword>
<dbReference type="AlphaFoldDB" id="A0A2N9HQC7"/>
<protein>
    <submittedName>
        <fullName evidence="3">Uncharacterized protein</fullName>
    </submittedName>
</protein>
<feature type="transmembrane region" description="Helical" evidence="2">
    <location>
        <begin position="58"/>
        <end position="80"/>
    </location>
</feature>
<dbReference type="EMBL" id="OIVN01004257">
    <property type="protein sequence ID" value="SPD16327.1"/>
    <property type="molecule type" value="Genomic_DNA"/>
</dbReference>
<evidence type="ECO:0000313" key="3">
    <source>
        <dbReference type="EMBL" id="SPD16327.1"/>
    </source>
</evidence>
<proteinExistence type="predicted"/>
<organism evidence="3">
    <name type="scientific">Fagus sylvatica</name>
    <name type="common">Beechnut</name>
    <dbReference type="NCBI Taxonomy" id="28930"/>
    <lineage>
        <taxon>Eukaryota</taxon>
        <taxon>Viridiplantae</taxon>
        <taxon>Streptophyta</taxon>
        <taxon>Embryophyta</taxon>
        <taxon>Tracheophyta</taxon>
        <taxon>Spermatophyta</taxon>
        <taxon>Magnoliopsida</taxon>
        <taxon>eudicotyledons</taxon>
        <taxon>Gunneridae</taxon>
        <taxon>Pentapetalae</taxon>
        <taxon>rosids</taxon>
        <taxon>fabids</taxon>
        <taxon>Fagales</taxon>
        <taxon>Fagaceae</taxon>
        <taxon>Fagus</taxon>
    </lineage>
</organism>
<name>A0A2N9HQC7_FAGSY</name>
<keyword evidence="2" id="KW-0472">Membrane</keyword>
<feature type="compositionally biased region" description="Polar residues" evidence="1">
    <location>
        <begin position="35"/>
        <end position="48"/>
    </location>
</feature>